<evidence type="ECO:0000259" key="6">
    <source>
        <dbReference type="PROSITE" id="PS50885"/>
    </source>
</evidence>
<feature type="domain" description="Methyl-accepting transducer" evidence="5">
    <location>
        <begin position="342"/>
        <end position="578"/>
    </location>
</feature>
<dbReference type="Gene3D" id="6.10.340.10">
    <property type="match status" value="1"/>
</dbReference>
<dbReference type="KEGG" id="doe:DENOEST_2286"/>
<dbReference type="Proteomes" id="UP000515733">
    <property type="component" value="Chromosome"/>
</dbReference>
<feature type="transmembrane region" description="Helical" evidence="4">
    <location>
        <begin position="182"/>
        <end position="204"/>
    </location>
</feature>
<keyword evidence="1 3" id="KW-0807">Transducer</keyword>
<dbReference type="Gene3D" id="1.10.287.950">
    <property type="entry name" value="Methyl-accepting chemotaxis protein"/>
    <property type="match status" value="1"/>
</dbReference>
<evidence type="ECO:0000259" key="5">
    <source>
        <dbReference type="PROSITE" id="PS50111"/>
    </source>
</evidence>
<dbReference type="PROSITE" id="PS50111">
    <property type="entry name" value="CHEMOTAXIS_TRANSDUC_2"/>
    <property type="match status" value="1"/>
</dbReference>
<protein>
    <submittedName>
        <fullName evidence="7">Chemotaxis protein</fullName>
    </submittedName>
</protein>
<dbReference type="PANTHER" id="PTHR32089:SF112">
    <property type="entry name" value="LYSOZYME-LIKE PROTEIN-RELATED"/>
    <property type="match status" value="1"/>
</dbReference>
<dbReference type="CDD" id="cd06225">
    <property type="entry name" value="HAMP"/>
    <property type="match status" value="1"/>
</dbReference>
<evidence type="ECO:0000256" key="1">
    <source>
        <dbReference type="ARBA" id="ARBA00023224"/>
    </source>
</evidence>
<evidence type="ECO:0000256" key="3">
    <source>
        <dbReference type="PROSITE-ProRule" id="PRU00284"/>
    </source>
</evidence>
<dbReference type="InterPro" id="IPR007891">
    <property type="entry name" value="CHASE3"/>
</dbReference>
<gene>
    <name evidence="7" type="ORF">DENOEST_2286</name>
</gene>
<dbReference type="Pfam" id="PF00672">
    <property type="entry name" value="HAMP"/>
    <property type="match status" value="1"/>
</dbReference>
<accession>A0A6S6XZ40</accession>
<dbReference type="GO" id="GO:0007165">
    <property type="term" value="P:signal transduction"/>
    <property type="evidence" value="ECO:0007669"/>
    <property type="project" value="UniProtKB-KW"/>
</dbReference>
<dbReference type="SUPFAM" id="SSF58104">
    <property type="entry name" value="Methyl-accepting chemotaxis protein (MCP) signaling domain"/>
    <property type="match status" value="1"/>
</dbReference>
<dbReference type="SMART" id="SM00304">
    <property type="entry name" value="HAMP"/>
    <property type="match status" value="2"/>
</dbReference>
<dbReference type="AlphaFoldDB" id="A0A6S6XZ40"/>
<evidence type="ECO:0000313" key="7">
    <source>
        <dbReference type="EMBL" id="CAB1369451.1"/>
    </source>
</evidence>
<dbReference type="Pfam" id="PF00015">
    <property type="entry name" value="MCPsignal"/>
    <property type="match status" value="1"/>
</dbReference>
<reference evidence="7 8" key="1">
    <citation type="submission" date="2020-03" db="EMBL/GenBank/DDBJ databases">
        <authorList>
            <consortium name="Genoscope - CEA"/>
            <person name="William W."/>
        </authorList>
    </citation>
    <scope>NUCLEOTIDE SEQUENCE [LARGE SCALE GENOMIC DNA]</scope>
    <source>
        <strain evidence="8">DSM 16959</strain>
    </source>
</reference>
<keyword evidence="4" id="KW-0472">Membrane</keyword>
<dbReference type="SMART" id="SM00283">
    <property type="entry name" value="MA"/>
    <property type="match status" value="1"/>
</dbReference>
<evidence type="ECO:0000313" key="8">
    <source>
        <dbReference type="Proteomes" id="UP000515733"/>
    </source>
</evidence>
<dbReference type="RefSeq" id="WP_183148239.1">
    <property type="nucleotide sequence ID" value="NZ_LR778301.1"/>
</dbReference>
<dbReference type="Pfam" id="PF05227">
    <property type="entry name" value="CHASE3"/>
    <property type="match status" value="1"/>
</dbReference>
<dbReference type="GO" id="GO:0006935">
    <property type="term" value="P:chemotaxis"/>
    <property type="evidence" value="ECO:0007669"/>
    <property type="project" value="InterPro"/>
</dbReference>
<dbReference type="InterPro" id="IPR004089">
    <property type="entry name" value="MCPsignal_dom"/>
</dbReference>
<dbReference type="InterPro" id="IPR004090">
    <property type="entry name" value="Chemotax_Me-accpt_rcpt"/>
</dbReference>
<evidence type="ECO:0000256" key="2">
    <source>
        <dbReference type="ARBA" id="ARBA00029447"/>
    </source>
</evidence>
<dbReference type="CDD" id="cd19410">
    <property type="entry name" value="HK9-like_sensor"/>
    <property type="match status" value="1"/>
</dbReference>
<keyword evidence="8" id="KW-1185">Reference proteome</keyword>
<sequence>MNTTIGAKLWLSFLAILTILLVVGSASYLSTAKLTETAQLVSRTLEVQGRLKDLMNAMDDMQIAQRGYVITGEDSYLEPYHAARDQLDGILRGLKELTADSAEQQRRLEHIGPVISARVAYTGEIVELRRTKGFEPARKLMVTGKGKKLTDELQAIGREIEDQEVSLLKRRQEDARAGAESAVLTIIGGVLVAAALVAGAGIFLTRHIARPLQEVTEVAERITAGELATDLSPGNRKDEIGTLMQAFVRMAESLQAKSRLAEQIAAGNLGAQAVPDSPRDVLGNALAAMVESLRAKALLAEQIAGGDLSAQIAPQSPQDVLGNALAAMVASLRKMTQEIGEGINVLAASASEIVASTTQVASSSAETATAVSQTMATVEEVKQTSQLAAEKARQVSESAQRTVEISKSGRKSVDESVESMHRIQEQMESIAESIVRLSEQGQAIGEIIATVNDLAEQSNLLAVNAAIEAAKAGDQGKGFAVVAQEVKSLAEQSKQATAQVRAILGDIQKATGGAVMATEQGNKAVEAGVKLSAEVGESIRVLAESIAEAARAATQIAVSAQQQLVGMDQAVLAIQNIREASSQNVASTRQTEGAAQNLHELGVKLKQLVARYRA</sequence>
<dbReference type="InterPro" id="IPR003660">
    <property type="entry name" value="HAMP_dom"/>
</dbReference>
<evidence type="ECO:0000256" key="4">
    <source>
        <dbReference type="SAM" id="Phobius"/>
    </source>
</evidence>
<proteinExistence type="inferred from homology"/>
<dbReference type="GO" id="GO:0004888">
    <property type="term" value="F:transmembrane signaling receptor activity"/>
    <property type="evidence" value="ECO:0007669"/>
    <property type="project" value="InterPro"/>
</dbReference>
<organism evidence="7 8">
    <name type="scientific">Denitratisoma oestradiolicum</name>
    <dbReference type="NCBI Taxonomy" id="311182"/>
    <lineage>
        <taxon>Bacteria</taxon>
        <taxon>Pseudomonadati</taxon>
        <taxon>Pseudomonadota</taxon>
        <taxon>Betaproteobacteria</taxon>
        <taxon>Nitrosomonadales</taxon>
        <taxon>Sterolibacteriaceae</taxon>
        <taxon>Denitratisoma</taxon>
    </lineage>
</organism>
<name>A0A6S6XZ40_9PROT</name>
<dbReference type="PRINTS" id="PR00260">
    <property type="entry name" value="CHEMTRNSDUCR"/>
</dbReference>
<dbReference type="PANTHER" id="PTHR32089">
    <property type="entry name" value="METHYL-ACCEPTING CHEMOTAXIS PROTEIN MCPB"/>
    <property type="match status" value="1"/>
</dbReference>
<comment type="similarity">
    <text evidence="2">Belongs to the methyl-accepting chemotaxis (MCP) protein family.</text>
</comment>
<feature type="domain" description="HAMP" evidence="6">
    <location>
        <begin position="206"/>
        <end position="259"/>
    </location>
</feature>
<keyword evidence="4" id="KW-1133">Transmembrane helix</keyword>
<dbReference type="EMBL" id="LR778301">
    <property type="protein sequence ID" value="CAB1369451.1"/>
    <property type="molecule type" value="Genomic_DNA"/>
</dbReference>
<dbReference type="PROSITE" id="PS50885">
    <property type="entry name" value="HAMP"/>
    <property type="match status" value="1"/>
</dbReference>
<dbReference type="GO" id="GO:0016020">
    <property type="term" value="C:membrane"/>
    <property type="evidence" value="ECO:0007669"/>
    <property type="project" value="InterPro"/>
</dbReference>
<keyword evidence="4" id="KW-0812">Transmembrane</keyword>